<evidence type="ECO:0000256" key="9">
    <source>
        <dbReference type="ARBA" id="ARBA00023201"/>
    </source>
</evidence>
<evidence type="ECO:0000313" key="15">
    <source>
        <dbReference type="EMBL" id="CAF4485442.1"/>
    </source>
</evidence>
<evidence type="ECO:0000256" key="3">
    <source>
        <dbReference type="ARBA" id="ARBA00022461"/>
    </source>
</evidence>
<reference evidence="12" key="1">
    <citation type="submission" date="2021-02" db="EMBL/GenBank/DDBJ databases">
        <authorList>
            <person name="Nowell W R."/>
        </authorList>
    </citation>
    <scope>NUCLEOTIDE SEQUENCE</scope>
</reference>
<evidence type="ECO:0000313" key="13">
    <source>
        <dbReference type="EMBL" id="CAF3371226.1"/>
    </source>
</evidence>
<keyword evidence="4 11" id="KW-0812">Transmembrane</keyword>
<evidence type="ECO:0000256" key="6">
    <source>
        <dbReference type="ARBA" id="ARBA00023053"/>
    </source>
</evidence>
<evidence type="ECO:0000256" key="10">
    <source>
        <dbReference type="ARBA" id="ARBA00023303"/>
    </source>
</evidence>
<dbReference type="EMBL" id="CAJOBO010003234">
    <property type="protein sequence ID" value="CAF4485442.1"/>
    <property type="molecule type" value="Genomic_DNA"/>
</dbReference>
<dbReference type="EMBL" id="CAJOBR010003434">
    <property type="protein sequence ID" value="CAF4737980.1"/>
    <property type="molecule type" value="Genomic_DNA"/>
</dbReference>
<organism evidence="12 18">
    <name type="scientific">Rotaria socialis</name>
    <dbReference type="NCBI Taxonomy" id="392032"/>
    <lineage>
        <taxon>Eukaryota</taxon>
        <taxon>Metazoa</taxon>
        <taxon>Spiralia</taxon>
        <taxon>Gnathifera</taxon>
        <taxon>Rotifera</taxon>
        <taxon>Eurotatoria</taxon>
        <taxon>Bdelloidea</taxon>
        <taxon>Philodinida</taxon>
        <taxon>Philodinidae</taxon>
        <taxon>Rotaria</taxon>
    </lineage>
</organism>
<dbReference type="InterPro" id="IPR001873">
    <property type="entry name" value="ENaC"/>
</dbReference>
<dbReference type="Pfam" id="PF00858">
    <property type="entry name" value="ASC"/>
    <property type="match status" value="1"/>
</dbReference>
<proteinExistence type="inferred from homology"/>
<comment type="caution">
    <text evidence="12">The sequence shown here is derived from an EMBL/GenBank/DDBJ whole genome shotgun (WGS) entry which is preliminary data.</text>
</comment>
<dbReference type="EMBL" id="CAJNYD010001189">
    <property type="protein sequence ID" value="CAF3323089.1"/>
    <property type="molecule type" value="Genomic_DNA"/>
</dbReference>
<evidence type="ECO:0000313" key="18">
    <source>
        <dbReference type="Proteomes" id="UP000663833"/>
    </source>
</evidence>
<evidence type="ECO:0000313" key="17">
    <source>
        <dbReference type="EMBL" id="CAF4737980.1"/>
    </source>
</evidence>
<evidence type="ECO:0000256" key="7">
    <source>
        <dbReference type="ARBA" id="ARBA00023065"/>
    </source>
</evidence>
<evidence type="ECO:0000313" key="14">
    <source>
        <dbReference type="EMBL" id="CAF3457285.1"/>
    </source>
</evidence>
<dbReference type="EMBL" id="CAJOBQ010002238">
    <property type="protein sequence ID" value="CAF4547889.1"/>
    <property type="molecule type" value="Genomic_DNA"/>
</dbReference>
<evidence type="ECO:0000256" key="5">
    <source>
        <dbReference type="ARBA" id="ARBA00022989"/>
    </source>
</evidence>
<dbReference type="Proteomes" id="UP000663833">
    <property type="component" value="Unassembled WGS sequence"/>
</dbReference>
<evidence type="ECO:0000256" key="2">
    <source>
        <dbReference type="ARBA" id="ARBA00022448"/>
    </source>
</evidence>
<protein>
    <submittedName>
        <fullName evidence="12">Uncharacterized protein</fullName>
    </submittedName>
</protein>
<keyword evidence="3 11" id="KW-0894">Sodium channel</keyword>
<keyword evidence="8" id="KW-0472">Membrane</keyword>
<keyword evidence="2 11" id="KW-0813">Transport</keyword>
<evidence type="ECO:0000256" key="8">
    <source>
        <dbReference type="ARBA" id="ARBA00023136"/>
    </source>
</evidence>
<evidence type="ECO:0000256" key="11">
    <source>
        <dbReference type="RuleBase" id="RU000679"/>
    </source>
</evidence>
<keyword evidence="9 11" id="KW-0739">Sodium transport</keyword>
<dbReference type="EMBL" id="CAJNYT010002218">
    <property type="protein sequence ID" value="CAF3457285.1"/>
    <property type="molecule type" value="Genomic_DNA"/>
</dbReference>
<dbReference type="Proteomes" id="UP000663862">
    <property type="component" value="Unassembled WGS sequence"/>
</dbReference>
<evidence type="ECO:0000313" key="16">
    <source>
        <dbReference type="EMBL" id="CAF4547889.1"/>
    </source>
</evidence>
<keyword evidence="7 11" id="KW-0406">Ion transport</keyword>
<dbReference type="Proteomes" id="UP000663869">
    <property type="component" value="Unassembled WGS sequence"/>
</dbReference>
<dbReference type="Proteomes" id="UP000663851">
    <property type="component" value="Unassembled WGS sequence"/>
</dbReference>
<dbReference type="GO" id="GO:0016020">
    <property type="term" value="C:membrane"/>
    <property type="evidence" value="ECO:0007669"/>
    <property type="project" value="UniProtKB-SubCell"/>
</dbReference>
<dbReference type="AlphaFoldDB" id="A0A817TUU9"/>
<dbReference type="EMBL" id="CAJNYU010000523">
    <property type="protein sequence ID" value="CAF3371226.1"/>
    <property type="molecule type" value="Genomic_DNA"/>
</dbReference>
<comment type="similarity">
    <text evidence="11">Belongs to the amiloride-sensitive sodium channel (TC 1.A.6) family.</text>
</comment>
<comment type="subcellular location">
    <subcellularLocation>
        <location evidence="1">Membrane</location>
        <topology evidence="1">Multi-pass membrane protein</topology>
    </subcellularLocation>
</comment>
<gene>
    <name evidence="13" type="ORF">FME351_LOCUS6361</name>
    <name evidence="14" type="ORF">GRG538_LOCUS14680</name>
    <name evidence="15" type="ORF">HFQ381_LOCUS26612</name>
    <name evidence="12" type="ORF">LUA448_LOCUS10152</name>
    <name evidence="17" type="ORF">QYT958_LOCUS20077</name>
    <name evidence="16" type="ORF">TSG867_LOCUS24438</name>
</gene>
<dbReference type="Proteomes" id="UP000663848">
    <property type="component" value="Unassembled WGS sequence"/>
</dbReference>
<keyword evidence="5" id="KW-1133">Transmembrane helix</keyword>
<keyword evidence="10 11" id="KW-0407">Ion channel</keyword>
<keyword evidence="6" id="KW-0915">Sodium</keyword>
<evidence type="ECO:0000313" key="12">
    <source>
        <dbReference type="EMBL" id="CAF3323089.1"/>
    </source>
</evidence>
<evidence type="ECO:0000256" key="4">
    <source>
        <dbReference type="ARBA" id="ARBA00022692"/>
    </source>
</evidence>
<dbReference type="Proteomes" id="UP000663872">
    <property type="component" value="Unassembled WGS sequence"/>
</dbReference>
<dbReference type="GO" id="GO:0005272">
    <property type="term" value="F:sodium channel activity"/>
    <property type="evidence" value="ECO:0007669"/>
    <property type="project" value="UniProtKB-KW"/>
</dbReference>
<accession>A0A817TUU9</accession>
<evidence type="ECO:0000256" key="1">
    <source>
        <dbReference type="ARBA" id="ARBA00004141"/>
    </source>
</evidence>
<name>A0A817TUU9_9BILA</name>
<sequence>MTNVRKSDEYDGSGKLELSLYAHSHQYIPYVGEGMVAMVHDNRRFPMIEFAGRALVTGFKHRMTFSKKSIFYLSAPYSTCHDEIPLIMQTMLDTYPNAEYSYSEDLCAEVYTHGICGCIDPKQWSARSIVLPRNKTIIVAQLCNLSDTCYSNASITLNN</sequence>